<keyword evidence="16" id="KW-0325">Glycoprotein</keyword>
<evidence type="ECO:0000256" key="4">
    <source>
        <dbReference type="ARBA" id="ARBA00010701"/>
    </source>
</evidence>
<dbReference type="EC" id="3.1.1.3" evidence="6"/>
<keyword evidence="13" id="KW-0072">Autophagy</keyword>
<keyword evidence="14" id="KW-0443">Lipid metabolism</keyword>
<evidence type="ECO:0000256" key="6">
    <source>
        <dbReference type="ARBA" id="ARBA00013279"/>
    </source>
</evidence>
<proteinExistence type="inferred from homology"/>
<keyword evidence="8" id="KW-0967">Endosome</keyword>
<dbReference type="GO" id="GO:0032585">
    <property type="term" value="C:multivesicular body membrane"/>
    <property type="evidence" value="ECO:0007669"/>
    <property type="project" value="UniProtKB-SubCell"/>
</dbReference>
<dbReference type="VEuPathDB" id="MicrosporidiaDB:NCER_101923"/>
<evidence type="ECO:0000259" key="19">
    <source>
        <dbReference type="Pfam" id="PF01764"/>
    </source>
</evidence>
<dbReference type="InterPro" id="IPR029058">
    <property type="entry name" value="AB_hydrolase_fold"/>
</dbReference>
<dbReference type="GO" id="GO:0006660">
    <property type="term" value="P:phosphatidylserine catabolic process"/>
    <property type="evidence" value="ECO:0007669"/>
    <property type="project" value="TreeGrafter"/>
</dbReference>
<evidence type="ECO:0000256" key="18">
    <source>
        <dbReference type="ARBA" id="ARBA00029828"/>
    </source>
</evidence>
<dbReference type="GO" id="GO:0005775">
    <property type="term" value="C:vacuolar lumen"/>
    <property type="evidence" value="ECO:0007669"/>
    <property type="project" value="TreeGrafter"/>
</dbReference>
<evidence type="ECO:0000256" key="15">
    <source>
        <dbReference type="ARBA" id="ARBA00023136"/>
    </source>
</evidence>
<gene>
    <name evidence="20" type="ORF">AAJ76_80004838</name>
</gene>
<dbReference type="PANTHER" id="PTHR47175:SF2">
    <property type="entry name" value="LIPASE ATG15-RELATED"/>
    <property type="match status" value="1"/>
</dbReference>
<feature type="domain" description="Fungal lipase-type" evidence="19">
    <location>
        <begin position="92"/>
        <end position="140"/>
    </location>
</feature>
<keyword evidence="10" id="KW-0442">Lipid degradation</keyword>
<dbReference type="GO" id="GO:0004620">
    <property type="term" value="F:phospholipase activity"/>
    <property type="evidence" value="ECO:0007669"/>
    <property type="project" value="TreeGrafter"/>
</dbReference>
<dbReference type="GeneID" id="36321420"/>
<evidence type="ECO:0000256" key="7">
    <source>
        <dbReference type="ARBA" id="ARBA00022692"/>
    </source>
</evidence>
<evidence type="ECO:0000256" key="1">
    <source>
        <dbReference type="ARBA" id="ARBA00001024"/>
    </source>
</evidence>
<dbReference type="SUPFAM" id="SSF53474">
    <property type="entry name" value="alpha/beta-Hydrolases"/>
    <property type="match status" value="1"/>
</dbReference>
<evidence type="ECO:0000256" key="5">
    <source>
        <dbReference type="ARBA" id="ARBA00011137"/>
    </source>
</evidence>
<dbReference type="Proteomes" id="UP000034350">
    <property type="component" value="Unassembled WGS sequence"/>
</dbReference>
<comment type="catalytic activity">
    <reaction evidence="1">
        <text>a triacylglycerol + H2O = a diacylglycerol + a fatty acid + H(+)</text>
        <dbReference type="Rhea" id="RHEA:12044"/>
        <dbReference type="ChEBI" id="CHEBI:15377"/>
        <dbReference type="ChEBI" id="CHEBI:15378"/>
        <dbReference type="ChEBI" id="CHEBI:17855"/>
        <dbReference type="ChEBI" id="CHEBI:18035"/>
        <dbReference type="ChEBI" id="CHEBI:28868"/>
        <dbReference type="EC" id="3.1.1.3"/>
    </reaction>
</comment>
<reference evidence="20 21" key="1">
    <citation type="journal article" date="2015" name="Environ. Microbiol.">
        <title>Genome analyses suggest the presence of polyploidy and recent human-driven expansions in eight global populations of the honeybee pathogen Nosema ceranae.</title>
        <authorList>
            <person name="Pelin A."/>
            <person name="Selman M."/>
            <person name="Aris-Brosou S."/>
            <person name="Farinelli L."/>
            <person name="Corradi N."/>
        </authorList>
    </citation>
    <scope>NUCLEOTIDE SEQUENCE [LARGE SCALE GENOMIC DNA]</scope>
    <source>
        <strain evidence="20 21">PA08 1199</strain>
    </source>
</reference>
<evidence type="ECO:0000313" key="21">
    <source>
        <dbReference type="Proteomes" id="UP000034350"/>
    </source>
</evidence>
<keyword evidence="9" id="KW-0378">Hydrolase</keyword>
<evidence type="ECO:0000256" key="11">
    <source>
        <dbReference type="ARBA" id="ARBA00022968"/>
    </source>
</evidence>
<dbReference type="Pfam" id="PF01764">
    <property type="entry name" value="Lipase_3"/>
    <property type="match status" value="1"/>
</dbReference>
<dbReference type="PANTHER" id="PTHR47175">
    <property type="entry name" value="LIPASE ATG15-RELATED"/>
    <property type="match status" value="1"/>
</dbReference>
<comment type="function">
    <text evidence="17">Lipase which is essential for lysis of subvacuolar cytoplasm to vacuole targeted bodies and intravacuolar autophagic bodies. Involved in the lysis of intravacuolar multivesicular body (MVB) vesicles. The intravacuolar membrane disintegration by ATG15 is critical to life span extension.</text>
</comment>
<dbReference type="OMA" id="EDINCIY"/>
<evidence type="ECO:0000256" key="8">
    <source>
        <dbReference type="ARBA" id="ARBA00022753"/>
    </source>
</evidence>
<dbReference type="AlphaFoldDB" id="A0A0F9WF41"/>
<evidence type="ECO:0000256" key="2">
    <source>
        <dbReference type="ARBA" id="ARBA00004270"/>
    </source>
</evidence>
<protein>
    <recommendedName>
        <fullName evidence="6">triacylglycerol lipase</fullName>
        <ecNumber evidence="6">3.1.1.3</ecNumber>
    </recommendedName>
    <alternativeName>
        <fullName evidence="18">Autophagy-related protein 15</fullName>
    </alternativeName>
</protein>
<dbReference type="GO" id="GO:0034727">
    <property type="term" value="P:piecemeal microautophagy of the nucleus"/>
    <property type="evidence" value="ECO:0007669"/>
    <property type="project" value="TreeGrafter"/>
</dbReference>
<comment type="subunit">
    <text evidence="5">Binds to both phosphatidylinositol (PI) and phosphatidylinositol 3,5-bisphosphate (PIP2).</text>
</comment>
<keyword evidence="21" id="KW-1185">Reference proteome</keyword>
<evidence type="ECO:0000256" key="10">
    <source>
        <dbReference type="ARBA" id="ARBA00022963"/>
    </source>
</evidence>
<dbReference type="GO" id="GO:0004806">
    <property type="term" value="F:triacylglycerol lipase activity"/>
    <property type="evidence" value="ECO:0007669"/>
    <property type="project" value="UniProtKB-EC"/>
</dbReference>
<keyword evidence="11" id="KW-0735">Signal-anchor</keyword>
<dbReference type="InterPro" id="IPR002921">
    <property type="entry name" value="Fungal_lipase-type"/>
</dbReference>
<comment type="caution">
    <text evidence="20">The sequence shown here is derived from an EMBL/GenBank/DDBJ whole genome shotgun (WGS) entry which is preliminary data.</text>
</comment>
<evidence type="ECO:0000256" key="13">
    <source>
        <dbReference type="ARBA" id="ARBA00023006"/>
    </source>
</evidence>
<dbReference type="InterPro" id="IPR050805">
    <property type="entry name" value="ATG15_Lipase"/>
</dbReference>
<organism evidence="20 21">
    <name type="scientific">Vairimorpha ceranae</name>
    <dbReference type="NCBI Taxonomy" id="40302"/>
    <lineage>
        <taxon>Eukaryota</taxon>
        <taxon>Fungi</taxon>
        <taxon>Fungi incertae sedis</taxon>
        <taxon>Microsporidia</taxon>
        <taxon>Nosematidae</taxon>
        <taxon>Vairimorpha</taxon>
    </lineage>
</organism>
<sequence>MDINFLIHLLEMSINTYHVDDLPSLIYKFGYKEEGVRCKLFGYKNKLVLAIKGTSLNILGYELGETSLKDKKMVNVLFNKCKTSSFRCEYSKKVKFDKLGYLHKLQRIIVAIQYLYPNKEIILTGHSLGGALASLLSLIYNLQCITFASPGEFYISKILQLNNENGAITHYGMCNDTIFTGKCDKLCNLLGYSVDTSRHNGKVYCLKITPNIKSVVFHNSSVLLSYFRKLALSKKHTKNRIY</sequence>
<dbReference type="EMBL" id="JPQZ01000008">
    <property type="protein sequence ID" value="KKO75966.1"/>
    <property type="molecule type" value="Genomic_DNA"/>
</dbReference>
<evidence type="ECO:0000256" key="17">
    <source>
        <dbReference type="ARBA" id="ARBA00024663"/>
    </source>
</evidence>
<dbReference type="GO" id="GO:0046461">
    <property type="term" value="P:neutral lipid catabolic process"/>
    <property type="evidence" value="ECO:0007669"/>
    <property type="project" value="TreeGrafter"/>
</dbReference>
<comment type="similarity">
    <text evidence="4">Belongs to the AB hydrolase superfamily. Lipase family.</text>
</comment>
<dbReference type="Gene3D" id="3.40.50.1820">
    <property type="entry name" value="alpha/beta hydrolase"/>
    <property type="match status" value="1"/>
</dbReference>
<name>A0A0F9WF41_9MICR</name>
<comment type="subcellular location">
    <subcellularLocation>
        <location evidence="3">Endosome</location>
        <location evidence="3">Multivesicular body membrane</location>
        <topology evidence="3">Single-pass type II membrane protein</topology>
    </subcellularLocation>
    <subcellularLocation>
        <location evidence="2">Prevacuolar compartment membrane</location>
        <topology evidence="2">Single-pass type II membrane protein</topology>
    </subcellularLocation>
</comment>
<dbReference type="OrthoDB" id="58570at2759"/>
<keyword evidence="15" id="KW-0472">Membrane</keyword>
<accession>A0A0F9WF41</accession>
<keyword evidence="7" id="KW-0812">Transmembrane</keyword>
<evidence type="ECO:0000256" key="9">
    <source>
        <dbReference type="ARBA" id="ARBA00022801"/>
    </source>
</evidence>
<keyword evidence="12" id="KW-1133">Transmembrane helix</keyword>
<dbReference type="GO" id="GO:0034496">
    <property type="term" value="P:multivesicular body membrane disassembly"/>
    <property type="evidence" value="ECO:0007669"/>
    <property type="project" value="TreeGrafter"/>
</dbReference>
<evidence type="ECO:0000313" key="20">
    <source>
        <dbReference type="EMBL" id="KKO75966.1"/>
    </source>
</evidence>
<evidence type="ECO:0000256" key="12">
    <source>
        <dbReference type="ARBA" id="ARBA00022989"/>
    </source>
</evidence>
<evidence type="ECO:0000256" key="14">
    <source>
        <dbReference type="ARBA" id="ARBA00023098"/>
    </source>
</evidence>
<evidence type="ECO:0000256" key="16">
    <source>
        <dbReference type="ARBA" id="ARBA00023180"/>
    </source>
</evidence>
<dbReference type="RefSeq" id="XP_024331708.1">
    <property type="nucleotide sequence ID" value="XM_024476467.1"/>
</dbReference>
<evidence type="ECO:0000256" key="3">
    <source>
        <dbReference type="ARBA" id="ARBA00004343"/>
    </source>
</evidence>
<dbReference type="VEuPathDB" id="MicrosporidiaDB:AAJ76_80004838"/>